<evidence type="ECO:0008006" key="3">
    <source>
        <dbReference type="Google" id="ProtNLM"/>
    </source>
</evidence>
<protein>
    <recommendedName>
        <fullName evidence="3">AAA domain-containing protein</fullName>
    </recommendedName>
</protein>
<dbReference type="Gene3D" id="3.40.50.300">
    <property type="entry name" value="P-loop containing nucleotide triphosphate hydrolases"/>
    <property type="match status" value="1"/>
</dbReference>
<reference evidence="1 2" key="1">
    <citation type="submission" date="2020-01" db="EMBL/GenBank/DDBJ databases">
        <authorList>
            <person name="Rodrigo-Torres L."/>
            <person name="Arahal R. D."/>
            <person name="Lucena T."/>
        </authorList>
    </citation>
    <scope>NUCLEOTIDE SEQUENCE [LARGE SCALE GENOMIC DNA]</scope>
    <source>
        <strain evidence="1 2">CECT 9393</strain>
    </source>
</reference>
<proteinExistence type="predicted"/>
<dbReference type="InterPro" id="IPR027417">
    <property type="entry name" value="P-loop_NTPase"/>
</dbReference>
<evidence type="ECO:0000313" key="1">
    <source>
        <dbReference type="EMBL" id="CAA7386931.1"/>
    </source>
</evidence>
<evidence type="ECO:0000313" key="2">
    <source>
        <dbReference type="Proteomes" id="UP000445309"/>
    </source>
</evidence>
<keyword evidence="2" id="KW-1185">Reference proteome</keyword>
<dbReference type="RefSeq" id="WP_162072522.1">
    <property type="nucleotide sequence ID" value="NZ_CACVBY010000020.1"/>
</dbReference>
<dbReference type="EMBL" id="CACVBY010000020">
    <property type="protein sequence ID" value="CAA7386931.1"/>
    <property type="molecule type" value="Genomic_DNA"/>
</dbReference>
<dbReference type="Proteomes" id="UP000445309">
    <property type="component" value="Unassembled WGS sequence"/>
</dbReference>
<organism evidence="1 2">
    <name type="scientific">Chryseobacterium fistulae</name>
    <dbReference type="NCBI Taxonomy" id="2675058"/>
    <lineage>
        <taxon>Bacteria</taxon>
        <taxon>Pseudomonadati</taxon>
        <taxon>Bacteroidota</taxon>
        <taxon>Flavobacteriia</taxon>
        <taxon>Flavobacteriales</taxon>
        <taxon>Weeksellaceae</taxon>
        <taxon>Chryseobacterium group</taxon>
        <taxon>Chryseobacterium</taxon>
    </lineage>
</organism>
<gene>
    <name evidence="1" type="ORF">CHRY9393_01232</name>
</gene>
<accession>A0A6N4XQI9</accession>
<dbReference type="SUPFAM" id="SSF52540">
    <property type="entry name" value="P-loop containing nucleoside triphosphate hydrolases"/>
    <property type="match status" value="1"/>
</dbReference>
<name>A0A6N4XQI9_9FLAO</name>
<dbReference type="AlphaFoldDB" id="A0A6N4XQI9"/>
<sequence>MNIKTIEITNIKGIGHKLFTLDIVPNRPNILVAPNGFGKSSFAIGFDSLKSNKIELDEKHYFQNNIGNKPILTLTLTTGEILVADNTQNTISDYFNVFVINNQTEPKSVVQSFGGKSFAKTSLDILPTILIQTIPTKILFDYNSATMKSKFGVNGNKVLKNVSHLFNCGNLFYRIEREIDFTRFCQKRYLQVLDSTFQKINEQKGTGHIIKKWIQTNIVPSFQALDEFKKLANIIISFRFGEVSDEVDAYITAWQIINVKNAMGPKYKNACKYLYYLDEKEDFTKTIESFNPVKDRFNIKPKVERNSLVVKWPKAHEISNGQRDILTFIALLLKSRRNFKKKDCILIIDEIFDYLDDANLIAFQYYVSTFIDEMKRQKRRIFPILLTHLDPLFFNHFCFNDTKIKVSYLKEPNIKSNKDILKIIYKREEPGIQSMVDAYYFHYHPTINTIDLTNEFNALKLNVDWAKPEIFFKRVFREIRRYLLETVEFVPLAICFGVRFQIEKLVYDLILDPTNKINFINTNGTRNKLHFAQSIGIHIPETYFLLGLIYNTSLHLSEGQDISKPLGLKLENGTIKQMIRNIFPEIE</sequence>